<dbReference type="Proteomes" id="UP001607302">
    <property type="component" value="Unassembled WGS sequence"/>
</dbReference>
<keyword evidence="2" id="KW-1185">Reference proteome</keyword>
<gene>
    <name evidence="1" type="ORF">V1478_004500</name>
</gene>
<sequence>MVVIRLSPVHSKELWSPSIVFSSPRVNELECSPTSYPVVDAMALNVRDHVVPAPGCVASTIEYRFCQIGIAWPPGRFRKRVMHTRIRFFVLRSRAREARRRDCWHIERSPPRDLRHEELFVRCEEPRLKSVKTLRTRCKLDSLLVAVSVNMASALLATSSTALVAVVDTLDTRYPIGQMRQRGHCQSAIDRKEGA</sequence>
<dbReference type="EMBL" id="JAUDFV010000102">
    <property type="protein sequence ID" value="KAL2731812.1"/>
    <property type="molecule type" value="Genomic_DNA"/>
</dbReference>
<evidence type="ECO:0000313" key="2">
    <source>
        <dbReference type="Proteomes" id="UP001607302"/>
    </source>
</evidence>
<name>A0ABD2BGD5_VESSQ</name>
<proteinExistence type="predicted"/>
<organism evidence="1 2">
    <name type="scientific">Vespula squamosa</name>
    <name type="common">Southern yellow jacket</name>
    <name type="synonym">Wasp</name>
    <dbReference type="NCBI Taxonomy" id="30214"/>
    <lineage>
        <taxon>Eukaryota</taxon>
        <taxon>Metazoa</taxon>
        <taxon>Ecdysozoa</taxon>
        <taxon>Arthropoda</taxon>
        <taxon>Hexapoda</taxon>
        <taxon>Insecta</taxon>
        <taxon>Pterygota</taxon>
        <taxon>Neoptera</taxon>
        <taxon>Endopterygota</taxon>
        <taxon>Hymenoptera</taxon>
        <taxon>Apocrita</taxon>
        <taxon>Aculeata</taxon>
        <taxon>Vespoidea</taxon>
        <taxon>Vespidae</taxon>
        <taxon>Vespinae</taxon>
        <taxon>Vespula</taxon>
    </lineage>
</organism>
<dbReference type="AlphaFoldDB" id="A0ABD2BGD5"/>
<protein>
    <submittedName>
        <fullName evidence="1">Uncharacterized protein</fullName>
    </submittedName>
</protein>
<feature type="non-terminal residue" evidence="1">
    <location>
        <position position="195"/>
    </location>
</feature>
<reference evidence="1 2" key="1">
    <citation type="journal article" date="2024" name="Ann. Entomol. Soc. Am.">
        <title>Genomic analyses of the southern and eastern yellowjacket wasps (Hymenoptera: Vespidae) reveal evolutionary signatures of social life.</title>
        <authorList>
            <person name="Catto M.A."/>
            <person name="Caine P.B."/>
            <person name="Orr S.E."/>
            <person name="Hunt B.G."/>
            <person name="Goodisman M.A.D."/>
        </authorList>
    </citation>
    <scope>NUCLEOTIDE SEQUENCE [LARGE SCALE GENOMIC DNA]</scope>
    <source>
        <strain evidence="1">233</strain>
        <tissue evidence="1">Head and thorax</tissue>
    </source>
</reference>
<accession>A0ABD2BGD5</accession>
<comment type="caution">
    <text evidence="1">The sequence shown here is derived from an EMBL/GenBank/DDBJ whole genome shotgun (WGS) entry which is preliminary data.</text>
</comment>
<evidence type="ECO:0000313" key="1">
    <source>
        <dbReference type="EMBL" id="KAL2731812.1"/>
    </source>
</evidence>